<dbReference type="OrthoDB" id="19690at2759"/>
<dbReference type="Gene3D" id="1.25.40.10">
    <property type="entry name" value="Tetratricopeptide repeat domain"/>
    <property type="match status" value="1"/>
</dbReference>
<dbReference type="Gene3D" id="3.40.30.10">
    <property type="entry name" value="Glutaredoxin"/>
    <property type="match status" value="1"/>
</dbReference>
<dbReference type="RefSeq" id="XP_004352607.1">
    <property type="nucleotide sequence ID" value="XM_004352555.1"/>
</dbReference>
<dbReference type="PANTHER" id="PTHR45663:SF11">
    <property type="entry name" value="GEO12009P1"/>
    <property type="match status" value="1"/>
</dbReference>
<dbReference type="KEGG" id="dfa:DFA_09179"/>
<organism evidence="3 4">
    <name type="scientific">Cavenderia fasciculata</name>
    <name type="common">Slime mold</name>
    <name type="synonym">Dictyostelium fasciculatum</name>
    <dbReference type="NCBI Taxonomy" id="261658"/>
    <lineage>
        <taxon>Eukaryota</taxon>
        <taxon>Amoebozoa</taxon>
        <taxon>Evosea</taxon>
        <taxon>Eumycetozoa</taxon>
        <taxon>Dictyostelia</taxon>
        <taxon>Acytosteliales</taxon>
        <taxon>Cavenderiaceae</taxon>
        <taxon>Cavenderia</taxon>
    </lineage>
</organism>
<sequence>MMMFRRLTTTSLKRNVFISLTNRQSTINSNSFSYNNSISNNRYYSNNNNNNKDEGLTFESQKNQHKIQTTTPPPSTPSTPSPSSTQTPLIYDLNYDTFEKVVIHSVPPVMLICYSHKNSYSQQLVTQSEQLAISNPGKFVVAKVDVDQYPRLGQSLQIKELPTVFSLYKGKVLKQFTGNPPADKLKEWVDDLLSNDESNLNSVAEKFLKEEKIDQAYQVYMQMMHNDEDRVKAVRGILDCSIRKRNMEAVKHMIELITTDYPKELTTPLLLQAKTLIDLQSEVEKAKSTSGGGGEEGKTTKQEIQETLQQLEMIDPKIVENKSKIIESRYHLALLYYQDLQYQNAIDQLLLCIRLDKKYNDEAARRLLFKIFDTLGNKDPIVIKSRQRFSSLWVI</sequence>
<feature type="domain" description="Thioredoxin" evidence="2">
    <location>
        <begin position="75"/>
        <end position="194"/>
    </location>
</feature>
<dbReference type="InterPro" id="IPR013766">
    <property type="entry name" value="Thioredoxin_domain"/>
</dbReference>
<dbReference type="GeneID" id="14868379"/>
<dbReference type="Pfam" id="PF00085">
    <property type="entry name" value="Thioredoxin"/>
    <property type="match status" value="1"/>
</dbReference>
<dbReference type="SUPFAM" id="SSF52833">
    <property type="entry name" value="Thioredoxin-like"/>
    <property type="match status" value="1"/>
</dbReference>
<name>F4Q6X2_CACFS</name>
<keyword evidence="4" id="KW-1185">Reference proteome</keyword>
<evidence type="ECO:0000256" key="1">
    <source>
        <dbReference type="SAM" id="MobiDB-lite"/>
    </source>
</evidence>
<feature type="region of interest" description="Disordered" evidence="1">
    <location>
        <begin position="61"/>
        <end position="86"/>
    </location>
</feature>
<evidence type="ECO:0000313" key="4">
    <source>
        <dbReference type="Proteomes" id="UP000007797"/>
    </source>
</evidence>
<evidence type="ECO:0000313" key="3">
    <source>
        <dbReference type="EMBL" id="EGG16154.1"/>
    </source>
</evidence>
<evidence type="ECO:0000259" key="2">
    <source>
        <dbReference type="PROSITE" id="PS51352"/>
    </source>
</evidence>
<gene>
    <name evidence="3" type="ORF">DFA_09179</name>
</gene>
<protein>
    <recommendedName>
        <fullName evidence="2">Thioredoxin domain-containing protein</fullName>
    </recommendedName>
</protein>
<feature type="compositionally biased region" description="Pro residues" evidence="1">
    <location>
        <begin position="71"/>
        <end position="80"/>
    </location>
</feature>
<dbReference type="Pfam" id="PF14561">
    <property type="entry name" value="TPR_20"/>
    <property type="match status" value="1"/>
</dbReference>
<dbReference type="PROSITE" id="PS51352">
    <property type="entry name" value="THIOREDOXIN_2"/>
    <property type="match status" value="1"/>
</dbReference>
<dbReference type="Proteomes" id="UP000007797">
    <property type="component" value="Unassembled WGS sequence"/>
</dbReference>
<dbReference type="OMA" id="FVMEAND"/>
<dbReference type="InterPro" id="IPR011990">
    <property type="entry name" value="TPR-like_helical_dom_sf"/>
</dbReference>
<dbReference type="GO" id="GO:0006950">
    <property type="term" value="P:response to stress"/>
    <property type="evidence" value="ECO:0007669"/>
    <property type="project" value="UniProtKB-ARBA"/>
</dbReference>
<dbReference type="GO" id="GO:0005737">
    <property type="term" value="C:cytoplasm"/>
    <property type="evidence" value="ECO:0007669"/>
    <property type="project" value="TreeGrafter"/>
</dbReference>
<dbReference type="PANTHER" id="PTHR45663">
    <property type="entry name" value="GEO12009P1"/>
    <property type="match status" value="1"/>
</dbReference>
<dbReference type="AlphaFoldDB" id="F4Q6X2"/>
<proteinExistence type="predicted"/>
<dbReference type="GO" id="GO:0015035">
    <property type="term" value="F:protein-disulfide reductase activity"/>
    <property type="evidence" value="ECO:0007669"/>
    <property type="project" value="TreeGrafter"/>
</dbReference>
<reference evidence="4" key="1">
    <citation type="journal article" date="2011" name="Genome Res.">
        <title>Phylogeny-wide analysis of social amoeba genomes highlights ancient origins for complex intercellular communication.</title>
        <authorList>
            <person name="Heidel A.J."/>
            <person name="Lawal H.M."/>
            <person name="Felder M."/>
            <person name="Schilde C."/>
            <person name="Helps N.R."/>
            <person name="Tunggal B."/>
            <person name="Rivero F."/>
            <person name="John U."/>
            <person name="Schleicher M."/>
            <person name="Eichinger L."/>
            <person name="Platzer M."/>
            <person name="Noegel A.A."/>
            <person name="Schaap P."/>
            <person name="Gloeckner G."/>
        </authorList>
    </citation>
    <scope>NUCLEOTIDE SEQUENCE [LARGE SCALE GENOMIC DNA]</scope>
    <source>
        <strain evidence="4">SH3</strain>
    </source>
</reference>
<dbReference type="EMBL" id="GL883024">
    <property type="protein sequence ID" value="EGG16154.1"/>
    <property type="molecule type" value="Genomic_DNA"/>
</dbReference>
<dbReference type="InterPro" id="IPR036249">
    <property type="entry name" value="Thioredoxin-like_sf"/>
</dbReference>
<accession>F4Q6X2</accession>